<evidence type="ECO:0000313" key="7">
    <source>
        <dbReference type="EMBL" id="KAJ5450344.1"/>
    </source>
</evidence>
<protein>
    <recommendedName>
        <fullName evidence="6">Zn(2)-C6 fungal-type domain-containing protein</fullName>
    </recommendedName>
</protein>
<dbReference type="GO" id="GO:0000981">
    <property type="term" value="F:DNA-binding transcription factor activity, RNA polymerase II-specific"/>
    <property type="evidence" value="ECO:0007669"/>
    <property type="project" value="InterPro"/>
</dbReference>
<dbReference type="PROSITE" id="PS50048">
    <property type="entry name" value="ZN2_CY6_FUNGAL_2"/>
    <property type="match status" value="1"/>
</dbReference>
<dbReference type="GO" id="GO:0008270">
    <property type="term" value="F:zinc ion binding"/>
    <property type="evidence" value="ECO:0007669"/>
    <property type="project" value="InterPro"/>
</dbReference>
<evidence type="ECO:0000256" key="4">
    <source>
        <dbReference type="ARBA" id="ARBA00023242"/>
    </source>
</evidence>
<evidence type="ECO:0000313" key="8">
    <source>
        <dbReference type="Proteomes" id="UP001213681"/>
    </source>
</evidence>
<evidence type="ECO:0000256" key="1">
    <source>
        <dbReference type="ARBA" id="ARBA00023015"/>
    </source>
</evidence>
<dbReference type="GO" id="GO:0003677">
    <property type="term" value="F:DNA binding"/>
    <property type="evidence" value="ECO:0007669"/>
    <property type="project" value="UniProtKB-KW"/>
</dbReference>
<feature type="region of interest" description="Disordered" evidence="5">
    <location>
        <begin position="560"/>
        <end position="580"/>
    </location>
</feature>
<accession>A0AAD6C5Z1</accession>
<dbReference type="Pfam" id="PF00172">
    <property type="entry name" value="Zn_clus"/>
    <property type="match status" value="1"/>
</dbReference>
<name>A0AAD6C5Z1_9EURO</name>
<keyword evidence="1" id="KW-0805">Transcription regulation</keyword>
<dbReference type="InterPro" id="IPR036864">
    <property type="entry name" value="Zn2-C6_fun-type_DNA-bd_sf"/>
</dbReference>
<evidence type="ECO:0000259" key="6">
    <source>
        <dbReference type="PROSITE" id="PS50048"/>
    </source>
</evidence>
<keyword evidence="3" id="KW-0804">Transcription</keyword>
<feature type="region of interest" description="Disordered" evidence="5">
    <location>
        <begin position="60"/>
        <end position="108"/>
    </location>
</feature>
<sequence length="593" mass="66616">MVYCGKPSKGCGQCRTRKIRCDQARPACSQCIRAKRECPGYRDQLSLMFRDESKSVVRKAKAEAGSSSASSASSVSSARSRQKRSPTRSPRIASPDGSGTESLPSERSLPLVDPMYNFIFDMDPQLDFAMPNPWSIPLEVQPTPEASKQEAICYFLRGNAIPGSLWMGDFVTRFLAEPGAKPSQKAMQSSIIAVSSAMLCRVRKMTSLKDLAQKEYVSALNLLNTALADVEEAKTNQALGAVVLLAVYEVVTSRAPRDIDQWTNHITGATALLDLRGPEQLKTEIGLRLFLHLRYQIIISCIQRDARVPQSLLDCTEYAMFLRPGEAHGNRLIMIIGRLSNLRVDIQEKILTDHREIISVASSIEADLIAWLAALPPDFTYETHTKSPYDFMFQERCRGLALYDDKYYEYPNLWVCNTWNQYRCARILVSEIILSHIRKLSESSSIRLLSDEFRQHCKTIWANTRRLAVDICRSVPYHLGAHLKHASPNFPPPESYMGGLMLLWPLFLAGIVENPNHALRRWVIQCLKMVGHSYGFDQALAIMDIVAVDPGILRGTETRAEAEEYASPEENQRPSVLPDLHYSQIPPSAETIF</sequence>
<dbReference type="PANTHER" id="PTHR38791:SF5">
    <property type="entry name" value="TRANSCRIPTION FACTOR DBAG-RELATED"/>
    <property type="match status" value="1"/>
</dbReference>
<dbReference type="RefSeq" id="XP_056765879.1">
    <property type="nucleotide sequence ID" value="XM_056910175.1"/>
</dbReference>
<evidence type="ECO:0000256" key="3">
    <source>
        <dbReference type="ARBA" id="ARBA00023163"/>
    </source>
</evidence>
<dbReference type="InterPro" id="IPR001138">
    <property type="entry name" value="Zn2Cys6_DnaBD"/>
</dbReference>
<dbReference type="Gene3D" id="4.10.240.10">
    <property type="entry name" value="Zn(2)-C6 fungal-type DNA-binding domain"/>
    <property type="match status" value="1"/>
</dbReference>
<keyword evidence="4" id="KW-0539">Nucleus</keyword>
<dbReference type="CDD" id="cd00067">
    <property type="entry name" value="GAL4"/>
    <property type="match status" value="1"/>
</dbReference>
<keyword evidence="8" id="KW-1185">Reference proteome</keyword>
<comment type="caution">
    <text evidence="7">The sequence shown here is derived from an EMBL/GenBank/DDBJ whole genome shotgun (WGS) entry which is preliminary data.</text>
</comment>
<dbReference type="InterPro" id="IPR021858">
    <property type="entry name" value="Fun_TF"/>
</dbReference>
<reference evidence="7" key="1">
    <citation type="submission" date="2022-12" db="EMBL/GenBank/DDBJ databases">
        <authorList>
            <person name="Petersen C."/>
        </authorList>
    </citation>
    <scope>NUCLEOTIDE SEQUENCE</scope>
    <source>
        <strain evidence="7">IBT 16125</strain>
    </source>
</reference>
<gene>
    <name evidence="7" type="ORF">N7458_006793</name>
</gene>
<reference evidence="7" key="2">
    <citation type="journal article" date="2023" name="IMA Fungus">
        <title>Comparative genomic study of the Penicillium genus elucidates a diverse pangenome and 15 lateral gene transfer events.</title>
        <authorList>
            <person name="Petersen C."/>
            <person name="Sorensen T."/>
            <person name="Nielsen M.R."/>
            <person name="Sondergaard T.E."/>
            <person name="Sorensen J.L."/>
            <person name="Fitzpatrick D.A."/>
            <person name="Frisvad J.C."/>
            <person name="Nielsen K.L."/>
        </authorList>
    </citation>
    <scope>NUCLEOTIDE SEQUENCE</scope>
    <source>
        <strain evidence="7">IBT 16125</strain>
    </source>
</reference>
<dbReference type="SUPFAM" id="SSF57701">
    <property type="entry name" value="Zn2/Cys6 DNA-binding domain"/>
    <property type="match status" value="1"/>
</dbReference>
<dbReference type="InterPro" id="IPR053175">
    <property type="entry name" value="DHMBA_Reg_Transcription_Factor"/>
</dbReference>
<proteinExistence type="predicted"/>
<evidence type="ECO:0000256" key="2">
    <source>
        <dbReference type="ARBA" id="ARBA00023125"/>
    </source>
</evidence>
<feature type="compositionally biased region" description="Low complexity" evidence="5">
    <location>
        <begin position="63"/>
        <end position="79"/>
    </location>
</feature>
<organism evidence="7 8">
    <name type="scientific">Penicillium daleae</name>
    <dbReference type="NCBI Taxonomy" id="63821"/>
    <lineage>
        <taxon>Eukaryota</taxon>
        <taxon>Fungi</taxon>
        <taxon>Dikarya</taxon>
        <taxon>Ascomycota</taxon>
        <taxon>Pezizomycotina</taxon>
        <taxon>Eurotiomycetes</taxon>
        <taxon>Eurotiomycetidae</taxon>
        <taxon>Eurotiales</taxon>
        <taxon>Aspergillaceae</taxon>
        <taxon>Penicillium</taxon>
    </lineage>
</organism>
<feature type="domain" description="Zn(2)-C6 fungal-type" evidence="6">
    <location>
        <begin position="10"/>
        <end position="38"/>
    </location>
</feature>
<dbReference type="Proteomes" id="UP001213681">
    <property type="component" value="Unassembled WGS sequence"/>
</dbReference>
<keyword evidence="2" id="KW-0238">DNA-binding</keyword>
<evidence type="ECO:0000256" key="5">
    <source>
        <dbReference type="SAM" id="MobiDB-lite"/>
    </source>
</evidence>
<dbReference type="GeneID" id="81600418"/>
<dbReference type="Pfam" id="PF11951">
    <property type="entry name" value="Fungal_trans_2"/>
    <property type="match status" value="1"/>
</dbReference>
<dbReference type="AlphaFoldDB" id="A0AAD6C5Z1"/>
<dbReference type="EMBL" id="JAPVEA010000006">
    <property type="protein sequence ID" value="KAJ5450344.1"/>
    <property type="molecule type" value="Genomic_DNA"/>
</dbReference>
<dbReference type="PROSITE" id="PS00463">
    <property type="entry name" value="ZN2_CY6_FUNGAL_1"/>
    <property type="match status" value="1"/>
</dbReference>
<dbReference type="SMART" id="SM00066">
    <property type="entry name" value="GAL4"/>
    <property type="match status" value="1"/>
</dbReference>
<dbReference type="PANTHER" id="PTHR38791">
    <property type="entry name" value="ZN(II)2CYS6 TRANSCRIPTION FACTOR (EUROFUNG)-RELATED-RELATED"/>
    <property type="match status" value="1"/>
</dbReference>